<dbReference type="RefSeq" id="WP_242631485.1">
    <property type="nucleotide sequence ID" value="NZ_SJPG01000001.1"/>
</dbReference>
<dbReference type="AlphaFoldDB" id="A0A5C5XMZ5"/>
<dbReference type="EMBL" id="SJPG01000001">
    <property type="protein sequence ID" value="TWT63465.1"/>
    <property type="molecule type" value="Genomic_DNA"/>
</dbReference>
<keyword evidence="2" id="KW-1185">Reference proteome</keyword>
<evidence type="ECO:0000313" key="2">
    <source>
        <dbReference type="Proteomes" id="UP000316095"/>
    </source>
</evidence>
<gene>
    <name evidence="1" type="ORF">Pan54_42180</name>
</gene>
<sequence>MIDQDPTANLPLDEAFEKNGLQLRYPGFWQLEYTEEGETSSVTILTETTAFWMVSIVPGTATADEVLDAALESYQEEYDEFDVYERKMDKSNSWMTQELEVVCHDLITNVALNAIELEECSLFVLYQGEDADLDEKRSTFDVITGSLRVIPEEIGG</sequence>
<name>A0A5C5XMZ5_9PLAN</name>
<protein>
    <submittedName>
        <fullName evidence="1">Uncharacterized protein</fullName>
    </submittedName>
</protein>
<dbReference type="Proteomes" id="UP000316095">
    <property type="component" value="Unassembled WGS sequence"/>
</dbReference>
<accession>A0A5C5XMZ5</accession>
<comment type="caution">
    <text evidence="1">The sequence shown here is derived from an EMBL/GenBank/DDBJ whole genome shotgun (WGS) entry which is preliminary data.</text>
</comment>
<proteinExistence type="predicted"/>
<organism evidence="1 2">
    <name type="scientific">Rubinisphaera italica</name>
    <dbReference type="NCBI Taxonomy" id="2527969"/>
    <lineage>
        <taxon>Bacteria</taxon>
        <taxon>Pseudomonadati</taxon>
        <taxon>Planctomycetota</taxon>
        <taxon>Planctomycetia</taxon>
        <taxon>Planctomycetales</taxon>
        <taxon>Planctomycetaceae</taxon>
        <taxon>Rubinisphaera</taxon>
    </lineage>
</organism>
<reference evidence="1 2" key="1">
    <citation type="submission" date="2019-02" db="EMBL/GenBank/DDBJ databases">
        <title>Deep-cultivation of Planctomycetes and their phenomic and genomic characterization uncovers novel biology.</title>
        <authorList>
            <person name="Wiegand S."/>
            <person name="Jogler M."/>
            <person name="Boedeker C."/>
            <person name="Pinto D."/>
            <person name="Vollmers J."/>
            <person name="Rivas-Marin E."/>
            <person name="Kohn T."/>
            <person name="Peeters S.H."/>
            <person name="Heuer A."/>
            <person name="Rast P."/>
            <person name="Oberbeckmann S."/>
            <person name="Bunk B."/>
            <person name="Jeske O."/>
            <person name="Meyerdierks A."/>
            <person name="Storesund J.E."/>
            <person name="Kallscheuer N."/>
            <person name="Luecker S."/>
            <person name="Lage O.M."/>
            <person name="Pohl T."/>
            <person name="Merkel B.J."/>
            <person name="Hornburger P."/>
            <person name="Mueller R.-W."/>
            <person name="Bruemmer F."/>
            <person name="Labrenz M."/>
            <person name="Spormann A.M."/>
            <person name="Op Den Camp H."/>
            <person name="Overmann J."/>
            <person name="Amann R."/>
            <person name="Jetten M.S.M."/>
            <person name="Mascher T."/>
            <person name="Medema M.H."/>
            <person name="Devos D.P."/>
            <person name="Kaster A.-K."/>
            <person name="Ovreas L."/>
            <person name="Rohde M."/>
            <person name="Galperin M.Y."/>
            <person name="Jogler C."/>
        </authorList>
    </citation>
    <scope>NUCLEOTIDE SEQUENCE [LARGE SCALE GENOMIC DNA]</scope>
    <source>
        <strain evidence="1 2">Pan54</strain>
    </source>
</reference>
<evidence type="ECO:0000313" key="1">
    <source>
        <dbReference type="EMBL" id="TWT63465.1"/>
    </source>
</evidence>